<keyword evidence="3" id="KW-1185">Reference proteome</keyword>
<proteinExistence type="predicted"/>
<name>A0AA36G2Q2_9BILA</name>
<comment type="caution">
    <text evidence="2">The sequence shown here is derived from an EMBL/GenBank/DDBJ whole genome shotgun (WGS) entry which is preliminary data.</text>
</comment>
<dbReference type="EMBL" id="CATQJA010002642">
    <property type="protein sequence ID" value="CAJ0576031.1"/>
    <property type="molecule type" value="Genomic_DNA"/>
</dbReference>
<feature type="region of interest" description="Disordered" evidence="1">
    <location>
        <begin position="1"/>
        <end position="42"/>
    </location>
</feature>
<accession>A0AA36G2Q2</accession>
<organism evidence="2 3">
    <name type="scientific">Mesorhabditis spiculigera</name>
    <dbReference type="NCBI Taxonomy" id="96644"/>
    <lineage>
        <taxon>Eukaryota</taxon>
        <taxon>Metazoa</taxon>
        <taxon>Ecdysozoa</taxon>
        <taxon>Nematoda</taxon>
        <taxon>Chromadorea</taxon>
        <taxon>Rhabditida</taxon>
        <taxon>Rhabditina</taxon>
        <taxon>Rhabditomorpha</taxon>
        <taxon>Rhabditoidea</taxon>
        <taxon>Rhabditidae</taxon>
        <taxon>Mesorhabditinae</taxon>
        <taxon>Mesorhabditis</taxon>
    </lineage>
</organism>
<feature type="compositionally biased region" description="Polar residues" evidence="1">
    <location>
        <begin position="16"/>
        <end position="26"/>
    </location>
</feature>
<protein>
    <submittedName>
        <fullName evidence="2">Uncharacterized protein</fullName>
    </submittedName>
</protein>
<evidence type="ECO:0000256" key="1">
    <source>
        <dbReference type="SAM" id="MobiDB-lite"/>
    </source>
</evidence>
<gene>
    <name evidence="2" type="ORF">MSPICULIGERA_LOCUS14330</name>
</gene>
<reference evidence="2" key="1">
    <citation type="submission" date="2023-06" db="EMBL/GenBank/DDBJ databases">
        <authorList>
            <person name="Delattre M."/>
        </authorList>
    </citation>
    <scope>NUCLEOTIDE SEQUENCE</scope>
    <source>
        <strain evidence="2">AF72</strain>
    </source>
</reference>
<evidence type="ECO:0000313" key="2">
    <source>
        <dbReference type="EMBL" id="CAJ0576031.1"/>
    </source>
</evidence>
<feature type="non-terminal residue" evidence="2">
    <location>
        <position position="82"/>
    </location>
</feature>
<sequence length="82" mass="8780">MSKEEAGGASPRCSPLSRSPQNTTVETLEGGKVDTAPPAPEPVLAQQRITLGNLQFQQDPNDPQKWIICTNEAPATTSHPNK</sequence>
<evidence type="ECO:0000313" key="3">
    <source>
        <dbReference type="Proteomes" id="UP001177023"/>
    </source>
</evidence>
<dbReference type="Proteomes" id="UP001177023">
    <property type="component" value="Unassembled WGS sequence"/>
</dbReference>
<dbReference type="AlphaFoldDB" id="A0AA36G2Q2"/>